<evidence type="ECO:0000313" key="5">
    <source>
        <dbReference type="Proteomes" id="UP000215450"/>
    </source>
</evidence>
<protein>
    <recommendedName>
        <fullName evidence="2">Surface-adhesin protein E-like domain-containing protein</fullName>
    </recommendedName>
</protein>
<dbReference type="AlphaFoldDB" id="A0A238HG82"/>
<feature type="domain" description="Surface-adhesin protein E-like" evidence="2">
    <location>
        <begin position="35"/>
        <end position="145"/>
    </location>
</feature>
<dbReference type="Proteomes" id="UP000215450">
    <property type="component" value="Unassembled WGS sequence"/>
</dbReference>
<dbReference type="RefSeq" id="WP_095062935.1">
    <property type="nucleotide sequence ID" value="NZ_FXUV02000039.1"/>
</dbReference>
<reference evidence="3" key="1">
    <citation type="submission" date="2017-05" db="EMBL/GenBank/DDBJ databases">
        <authorList>
            <person name="Song R."/>
            <person name="Chenine A.L."/>
            <person name="Ruprecht R.M."/>
        </authorList>
    </citation>
    <scope>NUCLEOTIDE SEQUENCE</scope>
    <source>
        <strain evidence="3">Kingella_eburonensis</strain>
    </source>
</reference>
<dbReference type="Pfam" id="PF16747">
    <property type="entry name" value="Adhesin_E"/>
    <property type="match status" value="1"/>
</dbReference>
<evidence type="ECO:0000313" key="4">
    <source>
        <dbReference type="EMBL" id="SNB76713.1"/>
    </source>
</evidence>
<sequence>MLKQTVVLLVTAVLLAACAGDGVKNAPGMQAKGSWKNIGKIQESSIEVDYDTGSISQKGGLGYVTERQVVQHPLKANFLGMPKYKVSISDWEFNCSNRTYNIRGARFWNDKGTLLAQHKYPANDARATGIAYNTPSAALFDIACKGR</sequence>
<name>A0A238HG82_9NEIS</name>
<dbReference type="InterPro" id="IPR031939">
    <property type="entry name" value="Adhesin_E-like"/>
</dbReference>
<evidence type="ECO:0000259" key="2">
    <source>
        <dbReference type="Pfam" id="PF16747"/>
    </source>
</evidence>
<dbReference type="EMBL" id="FXUV01000033">
    <property type="protein sequence ID" value="SMQ12840.1"/>
    <property type="molecule type" value="Genomic_DNA"/>
</dbReference>
<keyword evidence="1" id="KW-0732">Signal</keyword>
<feature type="chain" id="PRO_5015075188" description="Surface-adhesin protein E-like domain-containing protein" evidence="1">
    <location>
        <begin position="20"/>
        <end position="147"/>
    </location>
</feature>
<evidence type="ECO:0000256" key="1">
    <source>
        <dbReference type="SAM" id="SignalP"/>
    </source>
</evidence>
<dbReference type="STRING" id="1522312.GCA_900177895_00209"/>
<feature type="signal peptide" evidence="1">
    <location>
        <begin position="1"/>
        <end position="19"/>
    </location>
</feature>
<reference evidence="4 5" key="2">
    <citation type="submission" date="2017-06" db="EMBL/GenBank/DDBJ databases">
        <authorList>
            <person name="Kim H.J."/>
            <person name="Triplett B.A."/>
        </authorList>
    </citation>
    <scope>NUCLEOTIDE SEQUENCE [LARGE SCALE GENOMIC DNA]</scope>
    <source>
        <strain evidence="4">Kingella_eburonensis</strain>
    </source>
</reference>
<keyword evidence="5" id="KW-1185">Reference proteome</keyword>
<proteinExistence type="predicted"/>
<gene>
    <name evidence="3" type="ORF">KEBURONENSIS_01657</name>
    <name evidence="4" type="ORF">KEBURONENSIS_01691</name>
</gene>
<organism evidence="3">
    <name type="scientific">Kingella negevensis</name>
    <dbReference type="NCBI Taxonomy" id="1522312"/>
    <lineage>
        <taxon>Bacteria</taxon>
        <taxon>Pseudomonadati</taxon>
        <taxon>Pseudomonadota</taxon>
        <taxon>Betaproteobacteria</taxon>
        <taxon>Neisseriales</taxon>
        <taxon>Neisseriaceae</taxon>
        <taxon>Kingella</taxon>
    </lineage>
</organism>
<dbReference type="EMBL" id="FXUV02000039">
    <property type="protein sequence ID" value="SNB76713.1"/>
    <property type="molecule type" value="Genomic_DNA"/>
</dbReference>
<accession>A0A238HG82</accession>
<dbReference type="OrthoDB" id="8602093at2"/>
<evidence type="ECO:0000313" key="3">
    <source>
        <dbReference type="EMBL" id="SMQ12840.1"/>
    </source>
</evidence>
<dbReference type="PROSITE" id="PS51257">
    <property type="entry name" value="PROKAR_LIPOPROTEIN"/>
    <property type="match status" value="1"/>
</dbReference>